<dbReference type="Pfam" id="PF20684">
    <property type="entry name" value="Fung_rhodopsin"/>
    <property type="match status" value="1"/>
</dbReference>
<feature type="transmembrane region" description="Helical" evidence="7">
    <location>
        <begin position="44"/>
        <end position="66"/>
    </location>
</feature>
<dbReference type="PANTHER" id="PTHR33048:SF57">
    <property type="entry name" value="INTEGRAL MEMBRANE PROTEIN-RELATED"/>
    <property type="match status" value="1"/>
</dbReference>
<evidence type="ECO:0000256" key="7">
    <source>
        <dbReference type="SAM" id="Phobius"/>
    </source>
</evidence>
<evidence type="ECO:0000259" key="8">
    <source>
        <dbReference type="Pfam" id="PF20684"/>
    </source>
</evidence>
<proteinExistence type="inferred from homology"/>
<reference evidence="9" key="1">
    <citation type="journal article" date="2020" name="Stud. Mycol.">
        <title>101 Dothideomycetes genomes: a test case for predicting lifestyles and emergence of pathogens.</title>
        <authorList>
            <person name="Haridas S."/>
            <person name="Albert R."/>
            <person name="Binder M."/>
            <person name="Bloem J."/>
            <person name="Labutti K."/>
            <person name="Salamov A."/>
            <person name="Andreopoulos B."/>
            <person name="Baker S."/>
            <person name="Barry K."/>
            <person name="Bills G."/>
            <person name="Bluhm B."/>
            <person name="Cannon C."/>
            <person name="Castanera R."/>
            <person name="Culley D."/>
            <person name="Daum C."/>
            <person name="Ezra D."/>
            <person name="Gonzalez J."/>
            <person name="Henrissat B."/>
            <person name="Kuo A."/>
            <person name="Liang C."/>
            <person name="Lipzen A."/>
            <person name="Lutzoni F."/>
            <person name="Magnuson J."/>
            <person name="Mondo S."/>
            <person name="Nolan M."/>
            <person name="Ohm R."/>
            <person name="Pangilinan J."/>
            <person name="Park H.-J."/>
            <person name="Ramirez L."/>
            <person name="Alfaro M."/>
            <person name="Sun H."/>
            <person name="Tritt A."/>
            <person name="Yoshinaga Y."/>
            <person name="Zwiers L.-H."/>
            <person name="Turgeon B."/>
            <person name="Goodwin S."/>
            <person name="Spatafora J."/>
            <person name="Crous P."/>
            <person name="Grigoriev I."/>
        </authorList>
    </citation>
    <scope>NUCLEOTIDE SEQUENCE</scope>
    <source>
        <strain evidence="9">CBS 207.26</strain>
    </source>
</reference>
<comment type="similarity">
    <text evidence="5">Belongs to the SAT4 family.</text>
</comment>
<feature type="transmembrane region" description="Helical" evidence="7">
    <location>
        <begin position="128"/>
        <end position="146"/>
    </location>
</feature>
<accession>A0A6A6EFT0</accession>
<comment type="subcellular location">
    <subcellularLocation>
        <location evidence="1">Membrane</location>
        <topology evidence="1">Multi-pass membrane protein</topology>
    </subcellularLocation>
</comment>
<evidence type="ECO:0000256" key="1">
    <source>
        <dbReference type="ARBA" id="ARBA00004141"/>
    </source>
</evidence>
<gene>
    <name evidence="9" type="ORF">K469DRAFT_561058</name>
</gene>
<evidence type="ECO:0000313" key="10">
    <source>
        <dbReference type="Proteomes" id="UP000800200"/>
    </source>
</evidence>
<evidence type="ECO:0000256" key="5">
    <source>
        <dbReference type="ARBA" id="ARBA00038359"/>
    </source>
</evidence>
<feature type="transmembrane region" description="Helical" evidence="7">
    <location>
        <begin position="14"/>
        <end position="32"/>
    </location>
</feature>
<dbReference type="GO" id="GO:0016020">
    <property type="term" value="C:membrane"/>
    <property type="evidence" value="ECO:0007669"/>
    <property type="project" value="UniProtKB-SubCell"/>
</dbReference>
<protein>
    <recommendedName>
        <fullName evidence="8">Rhodopsin domain-containing protein</fullName>
    </recommendedName>
</protein>
<dbReference type="Proteomes" id="UP000800200">
    <property type="component" value="Unassembled WGS sequence"/>
</dbReference>
<evidence type="ECO:0000256" key="3">
    <source>
        <dbReference type="ARBA" id="ARBA00022989"/>
    </source>
</evidence>
<dbReference type="PANTHER" id="PTHR33048">
    <property type="entry name" value="PTH11-LIKE INTEGRAL MEMBRANE PROTEIN (AFU_ORTHOLOGUE AFUA_5G11245)"/>
    <property type="match status" value="1"/>
</dbReference>
<feature type="compositionally biased region" description="Polar residues" evidence="6">
    <location>
        <begin position="208"/>
        <end position="237"/>
    </location>
</feature>
<dbReference type="InterPro" id="IPR049326">
    <property type="entry name" value="Rhodopsin_dom_fungi"/>
</dbReference>
<dbReference type="InterPro" id="IPR052337">
    <property type="entry name" value="SAT4-like"/>
</dbReference>
<feature type="domain" description="Rhodopsin" evidence="8">
    <location>
        <begin position="8"/>
        <end position="191"/>
    </location>
</feature>
<keyword evidence="2 7" id="KW-0812">Transmembrane</keyword>
<feature type="transmembrane region" description="Helical" evidence="7">
    <location>
        <begin position="95"/>
        <end position="116"/>
    </location>
</feature>
<evidence type="ECO:0000256" key="4">
    <source>
        <dbReference type="ARBA" id="ARBA00023136"/>
    </source>
</evidence>
<feature type="transmembrane region" description="Helical" evidence="7">
    <location>
        <begin position="166"/>
        <end position="190"/>
    </location>
</feature>
<feature type="compositionally biased region" description="Basic and acidic residues" evidence="6">
    <location>
        <begin position="273"/>
        <end position="286"/>
    </location>
</feature>
<evidence type="ECO:0000256" key="6">
    <source>
        <dbReference type="SAM" id="MobiDB-lite"/>
    </source>
</evidence>
<dbReference type="AlphaFoldDB" id="A0A6A6EFT0"/>
<dbReference type="EMBL" id="ML994619">
    <property type="protein sequence ID" value="KAF2190153.1"/>
    <property type="molecule type" value="Genomic_DNA"/>
</dbReference>
<evidence type="ECO:0000313" key="9">
    <source>
        <dbReference type="EMBL" id="KAF2190153.1"/>
    </source>
</evidence>
<keyword evidence="10" id="KW-1185">Reference proteome</keyword>
<name>A0A6A6EFT0_9PEZI</name>
<organism evidence="9 10">
    <name type="scientific">Zopfia rhizophila CBS 207.26</name>
    <dbReference type="NCBI Taxonomy" id="1314779"/>
    <lineage>
        <taxon>Eukaryota</taxon>
        <taxon>Fungi</taxon>
        <taxon>Dikarya</taxon>
        <taxon>Ascomycota</taxon>
        <taxon>Pezizomycotina</taxon>
        <taxon>Dothideomycetes</taxon>
        <taxon>Dothideomycetes incertae sedis</taxon>
        <taxon>Zopfiaceae</taxon>
        <taxon>Zopfia</taxon>
    </lineage>
</organism>
<evidence type="ECO:0000256" key="2">
    <source>
        <dbReference type="ARBA" id="ARBA00022692"/>
    </source>
</evidence>
<keyword evidence="3 7" id="KW-1133">Transmembrane helix</keyword>
<keyword evidence="4 7" id="KW-0472">Membrane</keyword>
<dbReference type="OrthoDB" id="10017208at2759"/>
<feature type="region of interest" description="Disordered" evidence="6">
    <location>
        <begin position="207"/>
        <end position="286"/>
    </location>
</feature>
<sequence length="301" mass="33388">MYIFILKCAFASNILWNLSIMAIKISVLHLYFSIFNSVTAIRRAVWATIILAVIFHSAFIIETFTICKPVAFYWDRGFNIRGTCGTARGSQLARFIPGVMSLALDVIIFYSLPLPVLWRLKMSISKKVATSSVFGIALEIVMVSAIRLKFIFETESNDYTKSVIKFAITGAMEPMVGIIVCCTPMIAPVITHITDGRIAMWTNKHSRSGTAGNSGGKSNLSWPHGSQKSYISGSKSPATKDFEMEDGDGEYPLSDRSGMKSRMPETGSLSDAEEGRTRITTDAVIDERPGRMNRAWLKDLR</sequence>